<dbReference type="OrthoDB" id="105827at2759"/>
<dbReference type="EMBL" id="BSXT01002082">
    <property type="protein sequence ID" value="GMF47106.1"/>
    <property type="molecule type" value="Genomic_DNA"/>
</dbReference>
<dbReference type="AlphaFoldDB" id="A0A9W6XU95"/>
<dbReference type="Gene3D" id="3.40.50.300">
    <property type="entry name" value="P-loop containing nucleotide triphosphate hydrolases"/>
    <property type="match status" value="1"/>
</dbReference>
<name>A0A9W6XU95_9STRA</name>
<protein>
    <submittedName>
        <fullName evidence="1">Unnamed protein product</fullName>
    </submittedName>
</protein>
<dbReference type="InterPro" id="IPR027417">
    <property type="entry name" value="P-loop_NTPase"/>
</dbReference>
<sequence length="175" mass="19839">MFVSYGNASTTTFHKTLRIADFAFPQLHDFPALVLESIMRNNLIRRELEGYDRNTLQAIIDQEDQLNDGQRAIFDKIIQMANVPDQDNKLFFIDGPGGTRKSTLLRLYSALDVEDTSQVDQQVDLCDLQAVPFHETTVAGLHIRSTSTLVQHALTNTFGWATCSVATTHNRKQYY</sequence>
<gene>
    <name evidence="1" type="ORF">Pfra01_001763500</name>
</gene>
<comment type="caution">
    <text evidence="1">The sequence shown here is derived from an EMBL/GenBank/DDBJ whole genome shotgun (WGS) entry which is preliminary data.</text>
</comment>
<evidence type="ECO:0000313" key="1">
    <source>
        <dbReference type="EMBL" id="GMF47106.1"/>
    </source>
</evidence>
<evidence type="ECO:0000313" key="2">
    <source>
        <dbReference type="Proteomes" id="UP001165121"/>
    </source>
</evidence>
<dbReference type="Proteomes" id="UP001165121">
    <property type="component" value="Unassembled WGS sequence"/>
</dbReference>
<keyword evidence="2" id="KW-1185">Reference proteome</keyword>
<organism evidence="1 2">
    <name type="scientific">Phytophthora fragariaefolia</name>
    <dbReference type="NCBI Taxonomy" id="1490495"/>
    <lineage>
        <taxon>Eukaryota</taxon>
        <taxon>Sar</taxon>
        <taxon>Stramenopiles</taxon>
        <taxon>Oomycota</taxon>
        <taxon>Peronosporomycetes</taxon>
        <taxon>Peronosporales</taxon>
        <taxon>Peronosporaceae</taxon>
        <taxon>Phytophthora</taxon>
    </lineage>
</organism>
<accession>A0A9W6XU95</accession>
<proteinExistence type="predicted"/>
<reference evidence="1" key="1">
    <citation type="submission" date="2023-04" db="EMBL/GenBank/DDBJ databases">
        <title>Phytophthora fragariaefolia NBRC 109709.</title>
        <authorList>
            <person name="Ichikawa N."/>
            <person name="Sato H."/>
            <person name="Tonouchi N."/>
        </authorList>
    </citation>
    <scope>NUCLEOTIDE SEQUENCE</scope>
    <source>
        <strain evidence="1">NBRC 109709</strain>
    </source>
</reference>